<proteinExistence type="predicted"/>
<dbReference type="Gene3D" id="3.40.30.10">
    <property type="entry name" value="Glutaredoxin"/>
    <property type="match status" value="1"/>
</dbReference>
<dbReference type="AlphaFoldDB" id="A0AAN6MR71"/>
<reference evidence="2" key="1">
    <citation type="journal article" date="2023" name="Mol. Phylogenet. Evol.">
        <title>Genome-scale phylogeny and comparative genomics of the fungal order Sordariales.</title>
        <authorList>
            <person name="Hensen N."/>
            <person name="Bonometti L."/>
            <person name="Westerberg I."/>
            <person name="Brannstrom I.O."/>
            <person name="Guillou S."/>
            <person name="Cros-Aarteil S."/>
            <person name="Calhoun S."/>
            <person name="Haridas S."/>
            <person name="Kuo A."/>
            <person name="Mondo S."/>
            <person name="Pangilinan J."/>
            <person name="Riley R."/>
            <person name="LaButti K."/>
            <person name="Andreopoulos B."/>
            <person name="Lipzen A."/>
            <person name="Chen C."/>
            <person name="Yan M."/>
            <person name="Daum C."/>
            <person name="Ng V."/>
            <person name="Clum A."/>
            <person name="Steindorff A."/>
            <person name="Ohm R.A."/>
            <person name="Martin F."/>
            <person name="Silar P."/>
            <person name="Natvig D.O."/>
            <person name="Lalanne C."/>
            <person name="Gautier V."/>
            <person name="Ament-Velasquez S.L."/>
            <person name="Kruys A."/>
            <person name="Hutchinson M.I."/>
            <person name="Powell A.J."/>
            <person name="Barry K."/>
            <person name="Miller A.N."/>
            <person name="Grigoriev I.V."/>
            <person name="Debuchy R."/>
            <person name="Gladieux P."/>
            <person name="Hiltunen Thoren M."/>
            <person name="Johannesson H."/>
        </authorList>
    </citation>
    <scope>NUCLEOTIDE SEQUENCE</scope>
    <source>
        <strain evidence="2">CBS 103.79</strain>
    </source>
</reference>
<dbReference type="PANTHER" id="PTHR42336">
    <property type="entry name" value="THIOREDOXIN DOMAIN-CONTAINING PROTEIN-RELATED"/>
    <property type="match status" value="1"/>
</dbReference>
<name>A0AAN6MR71_9PEZI</name>
<gene>
    <name evidence="2" type="ORF">C8A05DRAFT_30600</name>
</gene>
<keyword evidence="3" id="KW-1185">Reference proteome</keyword>
<sequence length="191" mass="21065">MSQPASHPPHGNEREEDVVPVPKVGDRAPTLGETVQFPREQPVVVVFLRHCGCPFAEKTFKLLADLSNHHPELHCVAISQAPQEETDKWIVFAGGEWEIEVLVDPQRTLFHAWGLGLSSAWYAVNPMTLWHAWKLGTEEGIWNRNTGSGSRWQIGGAFAVDAGGFVRWSRPAVSADDVPDFGEALRALGGH</sequence>
<accession>A0AAN6MR71</accession>
<feature type="region of interest" description="Disordered" evidence="1">
    <location>
        <begin position="1"/>
        <end position="32"/>
    </location>
</feature>
<reference evidence="2" key="2">
    <citation type="submission" date="2023-05" db="EMBL/GenBank/DDBJ databases">
        <authorList>
            <consortium name="Lawrence Berkeley National Laboratory"/>
            <person name="Steindorff A."/>
            <person name="Hensen N."/>
            <person name="Bonometti L."/>
            <person name="Westerberg I."/>
            <person name="Brannstrom I.O."/>
            <person name="Guillou S."/>
            <person name="Cros-Aarteil S."/>
            <person name="Calhoun S."/>
            <person name="Haridas S."/>
            <person name="Kuo A."/>
            <person name="Mondo S."/>
            <person name="Pangilinan J."/>
            <person name="Riley R."/>
            <person name="Labutti K."/>
            <person name="Andreopoulos B."/>
            <person name="Lipzen A."/>
            <person name="Chen C."/>
            <person name="Yanf M."/>
            <person name="Daum C."/>
            <person name="Ng V."/>
            <person name="Clum A."/>
            <person name="Ohm R."/>
            <person name="Martin F."/>
            <person name="Silar P."/>
            <person name="Natvig D."/>
            <person name="Lalanne C."/>
            <person name="Gautier V."/>
            <person name="Ament-Velasquez S.L."/>
            <person name="Kruys A."/>
            <person name="Hutchinson M.I."/>
            <person name="Powell A.J."/>
            <person name="Barry K."/>
            <person name="Miller A.N."/>
            <person name="Grigoriev I.V."/>
            <person name="Debuchy R."/>
            <person name="Gladieux P."/>
            <person name="Thoren M.H."/>
            <person name="Johannesson H."/>
        </authorList>
    </citation>
    <scope>NUCLEOTIDE SEQUENCE</scope>
    <source>
        <strain evidence="2">CBS 103.79</strain>
    </source>
</reference>
<protein>
    <recommendedName>
        <fullName evidence="4">Thioredoxin domain-containing protein</fullName>
    </recommendedName>
</protein>
<dbReference type="EMBL" id="MU855353">
    <property type="protein sequence ID" value="KAK3905596.1"/>
    <property type="molecule type" value="Genomic_DNA"/>
</dbReference>
<dbReference type="InterPro" id="IPR032801">
    <property type="entry name" value="PXL2A/B/C"/>
</dbReference>
<evidence type="ECO:0000313" key="2">
    <source>
        <dbReference type="EMBL" id="KAK3905596.1"/>
    </source>
</evidence>
<dbReference type="SUPFAM" id="SSF52833">
    <property type="entry name" value="Thioredoxin-like"/>
    <property type="match status" value="1"/>
</dbReference>
<comment type="caution">
    <text evidence="2">The sequence shown here is derived from an EMBL/GenBank/DDBJ whole genome shotgun (WGS) entry which is preliminary data.</text>
</comment>
<organism evidence="2 3">
    <name type="scientific">Staphylotrichum tortipilum</name>
    <dbReference type="NCBI Taxonomy" id="2831512"/>
    <lineage>
        <taxon>Eukaryota</taxon>
        <taxon>Fungi</taxon>
        <taxon>Dikarya</taxon>
        <taxon>Ascomycota</taxon>
        <taxon>Pezizomycotina</taxon>
        <taxon>Sordariomycetes</taxon>
        <taxon>Sordariomycetidae</taxon>
        <taxon>Sordariales</taxon>
        <taxon>Chaetomiaceae</taxon>
        <taxon>Staphylotrichum</taxon>
    </lineage>
</organism>
<dbReference type="InterPro" id="IPR036249">
    <property type="entry name" value="Thioredoxin-like_sf"/>
</dbReference>
<evidence type="ECO:0000256" key="1">
    <source>
        <dbReference type="SAM" id="MobiDB-lite"/>
    </source>
</evidence>
<evidence type="ECO:0008006" key="4">
    <source>
        <dbReference type="Google" id="ProtNLM"/>
    </source>
</evidence>
<dbReference type="Proteomes" id="UP001303889">
    <property type="component" value="Unassembled WGS sequence"/>
</dbReference>
<evidence type="ECO:0000313" key="3">
    <source>
        <dbReference type="Proteomes" id="UP001303889"/>
    </source>
</evidence>
<dbReference type="Pfam" id="PF13911">
    <property type="entry name" value="AhpC-TSA_2"/>
    <property type="match status" value="1"/>
</dbReference>
<dbReference type="PANTHER" id="PTHR42336:SF2">
    <property type="entry name" value="THIOREDOXIN DOMAIN-CONTAINING PROTEIN"/>
    <property type="match status" value="1"/>
</dbReference>